<keyword evidence="3" id="KW-1185">Reference proteome</keyword>
<protein>
    <submittedName>
        <fullName evidence="2">DUF1638 domain-containing protein</fullName>
    </submittedName>
</protein>
<dbReference type="RefSeq" id="WP_109766331.1">
    <property type="nucleotide sequence ID" value="NZ_CP159474.1"/>
</dbReference>
<dbReference type="Proteomes" id="UP000246132">
    <property type="component" value="Unassembled WGS sequence"/>
</dbReference>
<dbReference type="InterPro" id="IPR012437">
    <property type="entry name" value="DUF1638"/>
</dbReference>
<dbReference type="AlphaFoldDB" id="A0A3A8AJ26"/>
<dbReference type="EMBL" id="QFWV02000008">
    <property type="protein sequence ID" value="RKF05701.1"/>
    <property type="molecule type" value="Genomic_DNA"/>
</dbReference>
<evidence type="ECO:0000313" key="2">
    <source>
        <dbReference type="EMBL" id="RKF05701.1"/>
    </source>
</evidence>
<proteinExistence type="predicted"/>
<name>A0A3A8AJ26_9HYPH</name>
<accession>A0A3A8AJ26</accession>
<dbReference type="OrthoDB" id="9814689at2"/>
<evidence type="ECO:0000313" key="3">
    <source>
        <dbReference type="Proteomes" id="UP000246132"/>
    </source>
</evidence>
<sequence length="212" mass="23596">MPNSKRQPAAQPVRVIGCGMIAREILDVCRANGLDHVSLTCLPADFHHHPERIAPAVDTAIQRARNEGFEQIFVGYADCGTGGDLDRVCERHGVERIAGPHCFSFYIGNAAFADADEDDYLTTFFMTDFLARHFDTFLIRPLGLDRHPELRDMYFAHYTRLLYIAQTDDADLTEKARHAADRLGLAFERRLTGYGDLAPALVAAASPTDKSL</sequence>
<evidence type="ECO:0000259" key="1">
    <source>
        <dbReference type="Pfam" id="PF07796"/>
    </source>
</evidence>
<reference evidence="2 3" key="1">
    <citation type="journal article" date="2018" name="Int. J. Syst. Bacteriol.">
        <title>Oceaniradius stylonemae gen. nov., sp. nov., isolated from a red alga, Stylonema cornu-cervi.</title>
        <authorList>
            <person name="Jeong S."/>
        </authorList>
    </citation>
    <scope>NUCLEOTIDE SEQUENCE [LARGE SCALE GENOMIC DNA]</scope>
    <source>
        <strain evidence="2 3">StC1</strain>
    </source>
</reference>
<comment type="caution">
    <text evidence="2">The sequence shown here is derived from an EMBL/GenBank/DDBJ whole genome shotgun (WGS) entry which is preliminary data.</text>
</comment>
<feature type="domain" description="DUF1638" evidence="1">
    <location>
        <begin position="41"/>
        <end position="199"/>
    </location>
</feature>
<gene>
    <name evidence="2" type="ORF">DEM25_013935</name>
</gene>
<organism evidence="2 3">
    <name type="scientific">Oceaniradius stylonematis</name>
    <dbReference type="NCBI Taxonomy" id="2184161"/>
    <lineage>
        <taxon>Bacteria</taxon>
        <taxon>Pseudomonadati</taxon>
        <taxon>Pseudomonadota</taxon>
        <taxon>Alphaproteobacteria</taxon>
        <taxon>Hyphomicrobiales</taxon>
        <taxon>Ahrensiaceae</taxon>
        <taxon>Oceaniradius</taxon>
    </lineage>
</organism>
<dbReference type="Pfam" id="PF07796">
    <property type="entry name" value="DUF1638"/>
    <property type="match status" value="1"/>
</dbReference>